<sequence length="92" mass="10241">PWVWFQLVDSEGNPYNKISPSSVLVQQDTNIDNLKSLIKVELSHNLSHVDAVDLKIFESVDNLEIDPIAVDVPVTQVLETLATKLFVVVPSD</sequence>
<dbReference type="EMBL" id="JADGJW010001699">
    <property type="protein sequence ID" value="KAJ3201617.1"/>
    <property type="molecule type" value="Genomic_DNA"/>
</dbReference>
<evidence type="ECO:0000313" key="2">
    <source>
        <dbReference type="Proteomes" id="UP001211065"/>
    </source>
</evidence>
<proteinExistence type="predicted"/>
<keyword evidence="2" id="KW-1185">Reference proteome</keyword>
<dbReference type="Proteomes" id="UP001211065">
    <property type="component" value="Unassembled WGS sequence"/>
</dbReference>
<feature type="non-terminal residue" evidence="1">
    <location>
        <position position="1"/>
    </location>
</feature>
<name>A0AAD5TTM7_9FUNG</name>
<dbReference type="AlphaFoldDB" id="A0AAD5TTM7"/>
<evidence type="ECO:0000313" key="1">
    <source>
        <dbReference type="EMBL" id="KAJ3201617.1"/>
    </source>
</evidence>
<gene>
    <name evidence="1" type="ORF">HK099_002150</name>
</gene>
<reference evidence="1" key="1">
    <citation type="submission" date="2020-05" db="EMBL/GenBank/DDBJ databases">
        <title>Phylogenomic resolution of chytrid fungi.</title>
        <authorList>
            <person name="Stajich J.E."/>
            <person name="Amses K."/>
            <person name="Simmons R."/>
            <person name="Seto K."/>
            <person name="Myers J."/>
            <person name="Bonds A."/>
            <person name="Quandt C.A."/>
            <person name="Barry K."/>
            <person name="Liu P."/>
            <person name="Grigoriev I."/>
            <person name="Longcore J.E."/>
            <person name="James T.Y."/>
        </authorList>
    </citation>
    <scope>NUCLEOTIDE SEQUENCE</scope>
    <source>
        <strain evidence="1">JEL0476</strain>
    </source>
</reference>
<organism evidence="1 2">
    <name type="scientific">Clydaea vesicula</name>
    <dbReference type="NCBI Taxonomy" id="447962"/>
    <lineage>
        <taxon>Eukaryota</taxon>
        <taxon>Fungi</taxon>
        <taxon>Fungi incertae sedis</taxon>
        <taxon>Chytridiomycota</taxon>
        <taxon>Chytridiomycota incertae sedis</taxon>
        <taxon>Chytridiomycetes</taxon>
        <taxon>Lobulomycetales</taxon>
        <taxon>Lobulomycetaceae</taxon>
        <taxon>Clydaea</taxon>
    </lineage>
</organism>
<feature type="non-terminal residue" evidence="1">
    <location>
        <position position="92"/>
    </location>
</feature>
<protein>
    <submittedName>
        <fullName evidence="1">Uncharacterized protein</fullName>
    </submittedName>
</protein>
<comment type="caution">
    <text evidence="1">The sequence shown here is derived from an EMBL/GenBank/DDBJ whole genome shotgun (WGS) entry which is preliminary data.</text>
</comment>
<accession>A0AAD5TTM7</accession>